<evidence type="ECO:0000313" key="2">
    <source>
        <dbReference type="EMBL" id="TFJ99812.1"/>
    </source>
</evidence>
<evidence type="ECO:0000313" key="3">
    <source>
        <dbReference type="Proteomes" id="UP000297703"/>
    </source>
</evidence>
<keyword evidence="2" id="KW-0430">Lectin</keyword>
<evidence type="ECO:0000256" key="1">
    <source>
        <dbReference type="SAM" id="MobiDB-lite"/>
    </source>
</evidence>
<reference evidence="2 3" key="2">
    <citation type="submission" date="2019-04" db="EMBL/GenBank/DDBJ databases">
        <title>The genome sequence of big-headed turtle.</title>
        <authorList>
            <person name="Gong S."/>
        </authorList>
    </citation>
    <scope>NUCLEOTIDE SEQUENCE [LARGE SCALE GENOMIC DNA]</scope>
    <source>
        <strain evidence="2">DO16091913</strain>
        <tissue evidence="2">Muscle</tissue>
    </source>
</reference>
<gene>
    <name evidence="2" type="ORF">DR999_PMT18141</name>
</gene>
<sequence length="157" mass="17223">MAEERDVQQDPLLPIFPGHTSKGQWNIGWAMETPFSLLSQWPFETTWLPGVGPMDAFKATAREHSSNTDRAGAPARGGYEGPTKRGVVTPAYTRVSHHVWWAPQHAPTHFCNCFALLTLTSLGRSPSPDGLTQQLSLAWQRSASPPEGEGMHPDPVP</sequence>
<feature type="compositionally biased region" description="Polar residues" evidence="1">
    <location>
        <begin position="125"/>
        <end position="143"/>
    </location>
</feature>
<reference evidence="2 3" key="1">
    <citation type="submission" date="2019-04" db="EMBL/GenBank/DDBJ databases">
        <title>Draft genome of the big-headed turtle Platysternon megacephalum.</title>
        <authorList>
            <person name="Gong S."/>
        </authorList>
    </citation>
    <scope>NUCLEOTIDE SEQUENCE [LARGE SCALE GENOMIC DNA]</scope>
    <source>
        <strain evidence="2">DO16091913</strain>
        <tissue evidence="2">Muscle</tissue>
    </source>
</reference>
<comment type="caution">
    <text evidence="2">The sequence shown here is derived from an EMBL/GenBank/DDBJ whole genome shotgun (WGS) entry which is preliminary data.</text>
</comment>
<feature type="region of interest" description="Disordered" evidence="1">
    <location>
        <begin position="125"/>
        <end position="157"/>
    </location>
</feature>
<organism evidence="2 3">
    <name type="scientific">Platysternon megacephalum</name>
    <name type="common">big-headed turtle</name>
    <dbReference type="NCBI Taxonomy" id="55544"/>
    <lineage>
        <taxon>Eukaryota</taxon>
        <taxon>Metazoa</taxon>
        <taxon>Chordata</taxon>
        <taxon>Craniata</taxon>
        <taxon>Vertebrata</taxon>
        <taxon>Euteleostomi</taxon>
        <taxon>Archelosauria</taxon>
        <taxon>Testudinata</taxon>
        <taxon>Testudines</taxon>
        <taxon>Cryptodira</taxon>
        <taxon>Durocryptodira</taxon>
        <taxon>Testudinoidea</taxon>
        <taxon>Platysternidae</taxon>
        <taxon>Platysternon</taxon>
    </lineage>
</organism>
<feature type="region of interest" description="Disordered" evidence="1">
    <location>
        <begin position="63"/>
        <end position="84"/>
    </location>
</feature>
<dbReference type="GO" id="GO:0030246">
    <property type="term" value="F:carbohydrate binding"/>
    <property type="evidence" value="ECO:0007669"/>
    <property type="project" value="UniProtKB-KW"/>
</dbReference>
<accession>A0A4D9DXW0</accession>
<keyword evidence="3" id="KW-1185">Reference proteome</keyword>
<proteinExistence type="predicted"/>
<name>A0A4D9DXW0_9SAUR</name>
<dbReference type="AlphaFoldDB" id="A0A4D9DXW0"/>
<dbReference type="Proteomes" id="UP000297703">
    <property type="component" value="Unassembled WGS sequence"/>
</dbReference>
<dbReference type="EMBL" id="QXTE01000304">
    <property type="protein sequence ID" value="TFJ99812.1"/>
    <property type="molecule type" value="Genomic_DNA"/>
</dbReference>
<protein>
    <submittedName>
        <fullName evidence="2">C-type lectin domain family 1 member A-like</fullName>
    </submittedName>
</protein>